<keyword evidence="6" id="KW-0808">Transferase</keyword>
<dbReference type="PANTHER" id="PTHR45825">
    <property type="entry name" value="GRANULE-BOUND STARCH SYNTHASE 1, CHLOROPLASTIC/AMYLOPLASTIC"/>
    <property type="match status" value="1"/>
</dbReference>
<dbReference type="Pfam" id="PF08323">
    <property type="entry name" value="Glyco_transf_5"/>
    <property type="match status" value="3"/>
</dbReference>
<feature type="compositionally biased region" description="Basic and acidic residues" evidence="9">
    <location>
        <begin position="1196"/>
        <end position="1209"/>
    </location>
</feature>
<evidence type="ECO:0000259" key="10">
    <source>
        <dbReference type="PROSITE" id="PS51677"/>
    </source>
</evidence>
<evidence type="ECO:0000256" key="9">
    <source>
        <dbReference type="SAM" id="MobiDB-lite"/>
    </source>
</evidence>
<dbReference type="SUPFAM" id="SSF88713">
    <property type="entry name" value="Glycoside hydrolase/deacetylase"/>
    <property type="match status" value="1"/>
</dbReference>
<evidence type="ECO:0000256" key="8">
    <source>
        <dbReference type="ARBA" id="ARBA00042085"/>
    </source>
</evidence>
<evidence type="ECO:0000256" key="3">
    <source>
        <dbReference type="ARBA" id="ARBA00022528"/>
    </source>
</evidence>
<comment type="subcellular location">
    <subcellularLocation>
        <location evidence="1">Plastid</location>
        <location evidence="1">Chloroplast</location>
    </subcellularLocation>
</comment>
<dbReference type="EMBL" id="LSRX01000586">
    <property type="protein sequence ID" value="OLP93336.1"/>
    <property type="molecule type" value="Genomic_DNA"/>
</dbReference>
<evidence type="ECO:0000256" key="7">
    <source>
        <dbReference type="ARBA" id="ARBA00040053"/>
    </source>
</evidence>
<gene>
    <name evidence="11" type="primary">WAXY</name>
    <name evidence="11" type="ORF">AK812_SmicGene24777</name>
</gene>
<dbReference type="GO" id="GO:0004373">
    <property type="term" value="F:alpha-1,4-glucan glucosyltransferase (UDP-glucose donor) activity"/>
    <property type="evidence" value="ECO:0007669"/>
    <property type="project" value="InterPro"/>
</dbReference>
<evidence type="ECO:0000256" key="4">
    <source>
        <dbReference type="ARBA" id="ARBA00022640"/>
    </source>
</evidence>
<name>A0A1Q9DDN9_SYMMI</name>
<comment type="caution">
    <text evidence="11">The sequence shown here is derived from an EMBL/GenBank/DDBJ whole genome shotgun (WGS) entry which is preliminary data.</text>
</comment>
<accession>A0A1Q9DDN9</accession>
<dbReference type="GO" id="GO:0009507">
    <property type="term" value="C:chloroplast"/>
    <property type="evidence" value="ECO:0007669"/>
    <property type="project" value="UniProtKB-SubCell"/>
</dbReference>
<dbReference type="InterPro" id="IPR011835">
    <property type="entry name" value="GS/SS"/>
</dbReference>
<proteinExistence type="inferred from homology"/>
<dbReference type="InterPro" id="IPR013534">
    <property type="entry name" value="Starch_synth_cat_dom"/>
</dbReference>
<dbReference type="CDD" id="cd03791">
    <property type="entry name" value="GT5_Glycogen_synthase_DULL1-like"/>
    <property type="match status" value="3"/>
</dbReference>
<dbReference type="OrthoDB" id="10263625at2759"/>
<evidence type="ECO:0000313" key="11">
    <source>
        <dbReference type="EMBL" id="OLP93336.1"/>
    </source>
</evidence>
<keyword evidence="12" id="KW-1185">Reference proteome</keyword>
<dbReference type="PANTHER" id="PTHR45825:SF3">
    <property type="entry name" value="GRANULE-BOUND STARCH SYNTHASE 1, CHLOROPLASTIC_AMYLOPLASTIC"/>
    <property type="match status" value="1"/>
</dbReference>
<evidence type="ECO:0000256" key="1">
    <source>
        <dbReference type="ARBA" id="ARBA00004229"/>
    </source>
</evidence>
<dbReference type="GO" id="GO:0005975">
    <property type="term" value="P:carbohydrate metabolic process"/>
    <property type="evidence" value="ECO:0007669"/>
    <property type="project" value="InterPro"/>
</dbReference>
<evidence type="ECO:0000313" key="12">
    <source>
        <dbReference type="Proteomes" id="UP000186817"/>
    </source>
</evidence>
<organism evidence="11 12">
    <name type="scientific">Symbiodinium microadriaticum</name>
    <name type="common">Dinoflagellate</name>
    <name type="synonym">Zooxanthella microadriatica</name>
    <dbReference type="NCBI Taxonomy" id="2951"/>
    <lineage>
        <taxon>Eukaryota</taxon>
        <taxon>Sar</taxon>
        <taxon>Alveolata</taxon>
        <taxon>Dinophyceae</taxon>
        <taxon>Suessiales</taxon>
        <taxon>Symbiodiniaceae</taxon>
        <taxon>Symbiodinium</taxon>
    </lineage>
</organism>
<comment type="similarity">
    <text evidence="2">Belongs to the glycosyltransferase 1 family. Bacterial/plant glycogen synthase subfamily.</text>
</comment>
<dbReference type="Pfam" id="PF01522">
    <property type="entry name" value="Polysacc_deac_1"/>
    <property type="match status" value="1"/>
</dbReference>
<evidence type="ECO:0000256" key="6">
    <source>
        <dbReference type="ARBA" id="ARBA00022679"/>
    </source>
</evidence>
<dbReference type="GO" id="GO:0016810">
    <property type="term" value="F:hydrolase activity, acting on carbon-nitrogen (but not peptide) bonds"/>
    <property type="evidence" value="ECO:0007669"/>
    <property type="project" value="InterPro"/>
</dbReference>
<protein>
    <recommendedName>
        <fullName evidence="7">Granule-bound starch synthase 1, chloroplastic/amyloplastic</fullName>
    </recommendedName>
    <alternativeName>
        <fullName evidence="8">Granule-bound starch synthase I</fullName>
    </alternativeName>
</protein>
<feature type="region of interest" description="Disordered" evidence="9">
    <location>
        <begin position="382"/>
        <end position="420"/>
    </location>
</feature>
<dbReference type="InterPro" id="IPR001296">
    <property type="entry name" value="Glyco_trans_1"/>
</dbReference>
<dbReference type="Pfam" id="PF00534">
    <property type="entry name" value="Glycos_transf_1"/>
    <property type="match status" value="3"/>
</dbReference>
<keyword evidence="3" id="KW-0150">Chloroplast</keyword>
<reference evidence="11 12" key="1">
    <citation type="submission" date="2016-02" db="EMBL/GenBank/DDBJ databases">
        <title>Genome analysis of coral dinoflagellate symbionts highlights evolutionary adaptations to a symbiotic lifestyle.</title>
        <authorList>
            <person name="Aranda M."/>
            <person name="Li Y."/>
            <person name="Liew Y.J."/>
            <person name="Baumgarten S."/>
            <person name="Simakov O."/>
            <person name="Wilson M."/>
            <person name="Piel J."/>
            <person name="Ashoor H."/>
            <person name="Bougouffa S."/>
            <person name="Bajic V.B."/>
            <person name="Ryu T."/>
            <person name="Ravasi T."/>
            <person name="Bayer T."/>
            <person name="Micklem G."/>
            <person name="Kim H."/>
            <person name="Bhak J."/>
            <person name="Lajeunesse T.C."/>
            <person name="Voolstra C.R."/>
        </authorList>
    </citation>
    <scope>NUCLEOTIDE SEQUENCE [LARGE SCALE GENOMIC DNA]</scope>
    <source>
        <strain evidence="11 12">CCMP2467</strain>
    </source>
</reference>
<sequence>MGDRSCGSSILRCCVAKPMLRSLQPQTWKLGYRTSQVYWEEFQTREEAEGRYQELWWSKVLMNPEGDVLRCSSGILDPKGVGVAALLLSARRGFGDVESSLPALEKGDVAFIPADRLPGTSQALQLIWDRVASRSSISWFGSRVSADSLCYFDVAKHPGVRGYVALTIDDAPCRLGPKNSMLPEIRKLLKEHQAKATFLLLGKFVPQHEEELLELLREGHELGNHGLVDKSYRASSPKEFEDAVEECTKRITDLHRRAGVSSAFPWFRPPHGQLSAVMAKIVEQKALRILMCDTYACCPVIQDGDFIGRFLGKQAEHGSIMLIHMPEHGFREWCLLGLQTLLKHLKERNMKVVTAGKLAELAGWSPELVGLCDSEWSKSCSGSAEAPTHANGDPAGSDAAKDKMSAPKATPPAQAPTVVPVAKAPKSQAAALVTGASAPKVTAAAPKAKSKTVSPTSAAAVMEEGIKPATAAERMKATGSVLARGLGATAEAPKAKAKPAAAVPTTSKYAGSATMTQVLNIVSGKPVAAGEVASSAHTTSSVGPARGYAKAAGAVLPTSTTGTDGKALDVPKIGPPAVAVGRAMAEGRPAVSMAGGKLVTTISKKFQIVFVTSEVAPFSKTGGLGEAMDGLPIALAALGHRCMVISPRYDQYKEAWDTGYWGSVPMGGKNESVHFFHTYKQKVDYVFVDHPTFLERVNGLTGAKLYGPEWGQDFADNQARFAYFCKAALKAIQELPLGGAVPGPRPEPYGGDCMVVCNDWHSALVPMLIHAEKPTGKWTNTKSAFLCHNAVFQGRFVREEGLASVFGVPERYIDSITFKMPLRIGKYNEKALTVSPSYAVECCTDPEKGAYTYMLKGAGSGREQGVELEDLFSLGKCTGILNGVKEGVTPSDKNFVTKTMMSCGIFTDLVWEAAAEIHKHQHASKAATAPEAKAELKATYRAQNNLPASTGPLMCFIGRLDAQKGYDLLLEALVEILEDTELQVVIVGSGRADLVAQTKAVEKKYPSKFFYAGWMGPERYALLAGCDYTLLPSRWEPCGLVQMEAMRMGTLPIVAPTGGLKDTVEDGLNGLWTDKEMSVEAVIDEESVQSIAKALKRASKLFIEEPEKVKAMTRAAMAASAEFTWSNAALQYEAVFEELGVKDMLKGRTATVTLETDKQVFLRLRADQLRKFDLEPFDSIPSKNAMKAADVAQTAKAREEAPNREEKVKAAGAAPTAATAASAPPQVVPKSKAAALVTGASAPKAVSAVAPKSKAVSPISAAAVMEEGKKPATAAERFAATGSVLARGIKPATAAERMKATGSVLARGLGATAEAPKAKAKPAAAVPTTSKYAGSATMTQVLNIVSGKPVAAGEVASSAHTTSSVGPARGYAKGRPAVSMTGGKLVTTISKKFQIVFVTSEVAPFSKTGGLGEAMDGLPIALAALGHRCMVISPRYDQYKEAWDTGYWGSVPMGGKNESVHFFHTYKQKVDYVFVDHPTFLERVNGLTGAKLYGPEWGQDFADNQARFAYFCKAALKAIQELLLGGAVYGGDCMVVCNDWHSALVPMLIHAEKPTGKWTNTKSAFLCHNAVFQGRFVREEGLASVFGVPERYIDSIWALVEELKAAYTYYGITFKMPLRIGKYNEKAVAMSCINTMAAGLRYADRALTVSPSYAVECCTDPEKALIFAGVELEDLFSLGKCTGILNGVKEGVTPSDKNFVTKTMMSCGVFTAATAPEAKAELKASYRAQNNLPASTGPLMCFIGRLDAQKGYDLLLEALVEILEDTELQVVIVGSGRADLVAQTKAVEKKYPTKFFYAGWMGPERYALLAGCDYTLLPSRWEPCGLVQMEAMRMGTLPIVAPTGGLKDTVEDGLNGLWTDKEMSVEAVIDEESVQSIAKALKRASKLFIEEPEKVKAMTRAAMAASAEFTWSNAALQYEAVFEELGVKDTLKGGTATVTLETDKQVAWGRTTTTALIIEKGTGTIVMVMTVVCAAEVAQTAKSREEAPNREENGRFGLLGARRGAEEKVKAAGAAPTAASAASAPKSKAAALVAGGSVPKVSAVPKSKAVSPTSAAAVMEEGKKPATAAERMVATGSVLARGVASPLSMGAKAEAPKAKAKPAAAMPTTSKYAGAAAMTQVLNIVSGKPVAAGEVASSAYTTSSVGPARGYAKAWTVLLSGGEASWSDFIASLLEAAGAVLPSSAPKIGPPAVAVGRAMAEGRPAVSMANGKMVTTISKKYQIVFVTSEVAPFSKTGGLGEAMDGLPIALAALGHRCMVISPRYDQYKEAWDTGYWSSVPMGGKNESVHFFHTYKQKVDYVFVDHPTFLERVNGLTGAKLYGPEWGQDFADNQARFAYFCKEKVMSKVIVVSDACTPGVEVYGGDCMVVCNDWHSALVPMLIHAEKPTGNWTNTKSAFLCHNAVFQGRFVREEGLASVFGVPERYIDSITFKMPLRIGKYNEKALTVSPSYAVECCTDPEKGVELEDLFTLGKCTGILNGVKEGVSPSDKNFVTKTMMTCGAFTAATAPEAKAELKATYRAQNNLPESTGPLMCFIGRLDAQKGYDLLLEALVEILEDTEMQVVIVGSGRADLVAQTKAVEKKYPSKFFYAGWMGPERYALLAGCDYTLLPSRQVLSPYGLGVEADQGCEKYLAMRMGTLPIVAPTGGLKDTVEDGLNGLWTDKEMSVEAVIDEESVQSIANALKRASKLFIQEPEKVKAMTRAAMAASAEFTWSNAALQYEAVFEELGVKDTLKGGVASVTLETDKQVLGSVLSRDGQFLAPSVLRELRSGAATTSTDTTVSKMTSGLVRGPGAAASEVSQATSVPTEWFVSLDVGMP</sequence>
<dbReference type="Gene3D" id="3.20.20.370">
    <property type="entry name" value="Glycoside hydrolase/deacetylase"/>
    <property type="match status" value="1"/>
</dbReference>
<feature type="compositionally biased region" description="Low complexity" evidence="9">
    <location>
        <begin position="1210"/>
        <end position="1225"/>
    </location>
</feature>
<dbReference type="InterPro" id="IPR002509">
    <property type="entry name" value="NODB_dom"/>
</dbReference>
<dbReference type="Proteomes" id="UP000186817">
    <property type="component" value="Unassembled WGS sequence"/>
</dbReference>
<feature type="domain" description="NodB homology" evidence="10">
    <location>
        <begin position="162"/>
        <end position="353"/>
    </location>
</feature>
<feature type="region of interest" description="Disordered" evidence="9">
    <location>
        <begin position="1185"/>
        <end position="1225"/>
    </location>
</feature>
<evidence type="ECO:0000256" key="2">
    <source>
        <dbReference type="ARBA" id="ARBA00010281"/>
    </source>
</evidence>
<dbReference type="InterPro" id="IPR011330">
    <property type="entry name" value="Glyco_hydro/deAcase_b/a-brl"/>
</dbReference>
<dbReference type="NCBIfam" id="TIGR02095">
    <property type="entry name" value="glgA"/>
    <property type="match status" value="1"/>
</dbReference>
<dbReference type="PROSITE" id="PS51677">
    <property type="entry name" value="NODB"/>
    <property type="match status" value="1"/>
</dbReference>
<keyword evidence="4" id="KW-0934">Plastid</keyword>
<evidence type="ECO:0000256" key="5">
    <source>
        <dbReference type="ARBA" id="ARBA00022676"/>
    </source>
</evidence>
<dbReference type="Gene3D" id="3.40.50.2000">
    <property type="entry name" value="Glycogen Phosphorylase B"/>
    <property type="match status" value="6"/>
</dbReference>
<dbReference type="SUPFAM" id="SSF53756">
    <property type="entry name" value="UDP-Glycosyltransferase/glycogen phosphorylase"/>
    <property type="match status" value="3"/>
</dbReference>
<keyword evidence="5" id="KW-0328">Glycosyltransferase</keyword>